<keyword evidence="5" id="KW-1185">Reference proteome</keyword>
<protein>
    <submittedName>
        <fullName evidence="4">DUF4185 domain-containing protein</fullName>
    </submittedName>
</protein>
<evidence type="ECO:0000256" key="2">
    <source>
        <dbReference type="SAM" id="SignalP"/>
    </source>
</evidence>
<accession>A0A7K3WCB4</accession>
<feature type="region of interest" description="Disordered" evidence="1">
    <location>
        <begin position="26"/>
        <end position="53"/>
    </location>
</feature>
<feature type="chain" id="PRO_5038511282" evidence="2">
    <location>
        <begin position="23"/>
        <end position="406"/>
    </location>
</feature>
<gene>
    <name evidence="4" type="ORF">G1H19_08080</name>
</gene>
<dbReference type="PROSITE" id="PS51257">
    <property type="entry name" value="PROKAR_LIPOPROTEIN"/>
    <property type="match status" value="1"/>
</dbReference>
<evidence type="ECO:0000259" key="3">
    <source>
        <dbReference type="Pfam" id="PF13810"/>
    </source>
</evidence>
<evidence type="ECO:0000313" key="5">
    <source>
        <dbReference type="Proteomes" id="UP000470470"/>
    </source>
</evidence>
<evidence type="ECO:0000256" key="1">
    <source>
        <dbReference type="SAM" id="MobiDB-lite"/>
    </source>
</evidence>
<keyword evidence="2" id="KW-0732">Signal</keyword>
<dbReference type="Pfam" id="PF13810">
    <property type="entry name" value="DUF4185"/>
    <property type="match status" value="1"/>
</dbReference>
<dbReference type="RefSeq" id="WP_152729850.1">
    <property type="nucleotide sequence ID" value="NZ_JAABOZ010000002.1"/>
</dbReference>
<comment type="caution">
    <text evidence="4">The sequence shown here is derived from an EMBL/GenBank/DDBJ whole genome shotgun (WGS) entry which is preliminary data.</text>
</comment>
<organism evidence="4 5">
    <name type="scientific">Goekera deserti</name>
    <dbReference type="NCBI Taxonomy" id="2497753"/>
    <lineage>
        <taxon>Bacteria</taxon>
        <taxon>Bacillati</taxon>
        <taxon>Actinomycetota</taxon>
        <taxon>Actinomycetes</taxon>
        <taxon>Geodermatophilales</taxon>
        <taxon>Geodermatophilaceae</taxon>
        <taxon>Goekera</taxon>
    </lineage>
</organism>
<dbReference type="InterPro" id="IPR025442">
    <property type="entry name" value="DUF4185"/>
</dbReference>
<evidence type="ECO:0000313" key="4">
    <source>
        <dbReference type="EMBL" id="NEL53956.1"/>
    </source>
</evidence>
<reference evidence="4 5" key="1">
    <citation type="submission" date="2020-02" db="EMBL/GenBank/DDBJ databases">
        <title>The whole genome sequence of CPCC 205119.</title>
        <authorList>
            <person name="Jiang Z."/>
        </authorList>
    </citation>
    <scope>NUCLEOTIDE SEQUENCE [LARGE SCALE GENOMIC DNA]</scope>
    <source>
        <strain evidence="4 5">CPCC 205119</strain>
    </source>
</reference>
<proteinExistence type="predicted"/>
<dbReference type="Proteomes" id="UP000470470">
    <property type="component" value="Unassembled WGS sequence"/>
</dbReference>
<feature type="signal peptide" evidence="2">
    <location>
        <begin position="1"/>
        <end position="22"/>
    </location>
</feature>
<name>A0A7K3WCB4_9ACTN</name>
<sequence length="406" mass="42610">MTRPRTLPWLVFALLVSGCSGAQVDGHADAAPTASSSEVRPAAPTASTAEDGSYQLAPACPPVTGPQLTSAAEVNAMVSQAQLPGWQAADVGASAPLHDGRLVWVYGDTFRAAGYSPTMVANSILVSSGSCLSQVVTPEAGPVIPDLAPDLVQWPMSVVVLPPEAAAAAGEGITDVFLVLSARTWRGPAGPMDFHFRGTSASVFTVTAGGAPQLREVVEITPDDEDATQVNWGAAATVDDGWLYVFGTRLTGERLQFGRELHVARVPIGTPTERSAWEFWDGRDWQDDAERSAVVIGASGGVSQLLSVDVIDGQFVAVSKRDGDLGDFVYSWTATSPVGPWTAQRGLSAPAGYDVGRLTYSPLAHPDVELASGRLLVSVSRNSTSYDSLVADPRIGRPTFAEIPRP</sequence>
<feature type="domain" description="DUF4185" evidence="3">
    <location>
        <begin position="86"/>
        <end position="388"/>
    </location>
</feature>
<dbReference type="AlphaFoldDB" id="A0A7K3WCB4"/>
<dbReference type="EMBL" id="JAAGWK010000010">
    <property type="protein sequence ID" value="NEL53956.1"/>
    <property type="molecule type" value="Genomic_DNA"/>
</dbReference>